<evidence type="ECO:0000256" key="1">
    <source>
        <dbReference type="ARBA" id="ARBA00022741"/>
    </source>
</evidence>
<keyword evidence="2" id="KW-0067">ATP-binding</keyword>
<dbReference type="InterPro" id="IPR027417">
    <property type="entry name" value="P-loop_NTPase"/>
</dbReference>
<proteinExistence type="predicted"/>
<dbReference type="EMBL" id="AP023355">
    <property type="protein sequence ID" value="BCJ38319.1"/>
    <property type="molecule type" value="Genomic_DNA"/>
</dbReference>
<evidence type="ECO:0000313" key="4">
    <source>
        <dbReference type="EMBL" id="BCJ38319.1"/>
    </source>
</evidence>
<dbReference type="InterPro" id="IPR001054">
    <property type="entry name" value="A/G_cyclase"/>
</dbReference>
<dbReference type="GO" id="GO:0005737">
    <property type="term" value="C:cytoplasm"/>
    <property type="evidence" value="ECO:0007669"/>
    <property type="project" value="TreeGrafter"/>
</dbReference>
<evidence type="ECO:0000313" key="5">
    <source>
        <dbReference type="Proteomes" id="UP000611640"/>
    </source>
</evidence>
<dbReference type="Pfam" id="PF00211">
    <property type="entry name" value="Guanylate_cyc"/>
    <property type="match status" value="1"/>
</dbReference>
<dbReference type="PROSITE" id="PS50125">
    <property type="entry name" value="GUANYLATE_CYCLASE_2"/>
    <property type="match status" value="1"/>
</dbReference>
<dbReference type="InterPro" id="IPR011990">
    <property type="entry name" value="TPR-like_helical_dom_sf"/>
</dbReference>
<sequence length="1172" mass="123452">MTCPVCGTVAVPGARYCHHCGSRLPTVAAAPATERRVVTILFGDLSDFTAWSEDLDPERVSSVTDRVLAAFAGAVTTFGGHVDKLTGDGIMAVFGAPVAHEDDPDRAVRAALAMQRAVRRVLDAEQGGGVPLGLRVGLNTGQVVAGVQANLEYTVIGDAVNTAARLADAAQVGTVYAGSTTYHATRQRAAWRRLPPLRLKGKREPVETYELLGLRDAPGTRSGLGDEAPFIGREPEAGRFDGRLNEVIDRGQPRTLVMTAEAGVGKSRFAAEAGRRAAEHGARVLSVRCEAYGERRRLAPLADLVRQAAGLSREDGSPRGASRSTAQSRLYRLAAKQPGDAPRLPIDLLLALLGHGDLPNRMERPAGTGGDAGEAVPAAVADLLNVLAAESPLVLIVDDVHDATSESLAALGAMISRLTGPVLVLLLGRPELTRTAGLLSRIPDAELAPLPALRGEDASRLLRAYLSGGSLSVADEGRLLATAQGNPFYLAELVTLLMERGRLVDDGEPGEDGRVGWSLAAGSLGGRLLSRDLAAVLAARIDALSPTARTVLRDAAVVGDTVPVSSLSPLSPELSDADQDKAMDDLVARNMLRRTGRDEFTFTTPLMREAAYAGIGKADLADRHARLARWAAQRVHSEGTYSPADGETLGDDSFVAEHAEKAVLLADEVGLRDDADARSVAPLGAAALSRMAGRALDDGEPGRTVELAGRAARVAGGTGGGSLPVADRLVRAQALLQLGRANDAREEAEQVAAGAISDVVRIDALLLAGDAYRTLGNREQARASWRAALQAAGSADLPQQRATTLCKLAMSDYLSGRFAEAEEQISDAYKVSQEAGDKRNQAWALQYLAWVTTSRGDFAGADGALGRAAKLFAELDDDTGRTWVRGTTAFGRMLAGRLTEADKLARAFLPFGERVGDTWAVGTLRSVAAFASAELGRLAEAERIAQRAYQDFELMGDDWGRGLALVARAMVARGAGAIDQAVELLTEAERFGEKTSHPLLLGMSRTIRGFCELDRSDPVAAERDARATLDLVEPYDVVDSARVGPMALLAEARRAQGDLPAALRLLDEIDADPDRPVLLLSRRQAGAIHATALLCAGRTAEAVDRARAALDSPAEDVRSGVLAHAALARCLAAAGDTDCARREAALAVDAAYATEQTADRSRVDALLGELPG</sequence>
<dbReference type="RefSeq" id="WP_203964375.1">
    <property type="nucleotide sequence ID" value="NZ_AP023355.1"/>
</dbReference>
<dbReference type="CDD" id="cd07302">
    <property type="entry name" value="CHD"/>
    <property type="match status" value="1"/>
</dbReference>
<dbReference type="SMART" id="SM00044">
    <property type="entry name" value="CYCc"/>
    <property type="match status" value="1"/>
</dbReference>
<dbReference type="SUPFAM" id="SSF52540">
    <property type="entry name" value="P-loop containing nucleoside triphosphate hydrolases"/>
    <property type="match status" value="1"/>
</dbReference>
<protein>
    <submittedName>
        <fullName evidence="4">Adenylate cyclase</fullName>
    </submittedName>
</protein>
<dbReference type="GO" id="GO:0005524">
    <property type="term" value="F:ATP binding"/>
    <property type="evidence" value="ECO:0007669"/>
    <property type="project" value="UniProtKB-KW"/>
</dbReference>
<evidence type="ECO:0000256" key="2">
    <source>
        <dbReference type="ARBA" id="ARBA00022840"/>
    </source>
</evidence>
<keyword evidence="1" id="KW-0547">Nucleotide-binding</keyword>
<reference evidence="4 5" key="1">
    <citation type="submission" date="2020-08" db="EMBL/GenBank/DDBJ databases">
        <title>Whole genome shotgun sequence of Actinocatenispora thailandica NBRC 105041.</title>
        <authorList>
            <person name="Komaki H."/>
            <person name="Tamura T."/>
        </authorList>
    </citation>
    <scope>NUCLEOTIDE SEQUENCE [LARGE SCALE GENOMIC DNA]</scope>
    <source>
        <strain evidence="4 5">NBRC 105041</strain>
    </source>
</reference>
<dbReference type="SUPFAM" id="SSF48452">
    <property type="entry name" value="TPR-like"/>
    <property type="match status" value="2"/>
</dbReference>
<gene>
    <name evidence="4" type="ORF">Athai_58220</name>
</gene>
<dbReference type="GO" id="GO:0009190">
    <property type="term" value="P:cyclic nucleotide biosynthetic process"/>
    <property type="evidence" value="ECO:0007669"/>
    <property type="project" value="InterPro"/>
</dbReference>
<dbReference type="Pfam" id="PF13191">
    <property type="entry name" value="AAA_16"/>
    <property type="match status" value="1"/>
</dbReference>
<dbReference type="AlphaFoldDB" id="A0A7R7DUY3"/>
<feature type="domain" description="Guanylate cyclase" evidence="3">
    <location>
        <begin position="39"/>
        <end position="167"/>
    </location>
</feature>
<dbReference type="SUPFAM" id="SSF55073">
    <property type="entry name" value="Nucleotide cyclase"/>
    <property type="match status" value="1"/>
</dbReference>
<dbReference type="GO" id="GO:0004016">
    <property type="term" value="F:adenylate cyclase activity"/>
    <property type="evidence" value="ECO:0007669"/>
    <property type="project" value="TreeGrafter"/>
</dbReference>
<evidence type="ECO:0000259" key="3">
    <source>
        <dbReference type="PROSITE" id="PS50125"/>
    </source>
</evidence>
<accession>A0A7R7DUY3</accession>
<dbReference type="Gene3D" id="1.25.40.10">
    <property type="entry name" value="Tetratricopeptide repeat domain"/>
    <property type="match status" value="2"/>
</dbReference>
<dbReference type="Proteomes" id="UP000611640">
    <property type="component" value="Chromosome"/>
</dbReference>
<dbReference type="PANTHER" id="PTHR16305">
    <property type="entry name" value="TESTICULAR SOLUBLE ADENYLYL CYCLASE"/>
    <property type="match status" value="1"/>
</dbReference>
<dbReference type="InterPro" id="IPR041664">
    <property type="entry name" value="AAA_16"/>
</dbReference>
<name>A0A7R7DUY3_9ACTN</name>
<dbReference type="InterPro" id="IPR029787">
    <property type="entry name" value="Nucleotide_cyclase"/>
</dbReference>
<dbReference type="GO" id="GO:0035556">
    <property type="term" value="P:intracellular signal transduction"/>
    <property type="evidence" value="ECO:0007669"/>
    <property type="project" value="InterPro"/>
</dbReference>
<dbReference type="PANTHER" id="PTHR16305:SF28">
    <property type="entry name" value="GUANYLATE CYCLASE DOMAIN-CONTAINING PROTEIN"/>
    <property type="match status" value="1"/>
</dbReference>
<organism evidence="4 5">
    <name type="scientific">Actinocatenispora thailandica</name>
    <dbReference type="NCBI Taxonomy" id="227318"/>
    <lineage>
        <taxon>Bacteria</taxon>
        <taxon>Bacillati</taxon>
        <taxon>Actinomycetota</taxon>
        <taxon>Actinomycetes</taxon>
        <taxon>Micromonosporales</taxon>
        <taxon>Micromonosporaceae</taxon>
        <taxon>Actinocatenispora</taxon>
    </lineage>
</organism>
<keyword evidence="5" id="KW-1185">Reference proteome</keyword>
<dbReference type="Gene3D" id="3.30.70.1230">
    <property type="entry name" value="Nucleotide cyclase"/>
    <property type="match status" value="1"/>
</dbReference>
<dbReference type="KEGG" id="atl:Athai_58220"/>